<reference evidence="3" key="1">
    <citation type="submission" date="2018-08" db="EMBL/GenBank/DDBJ databases">
        <title>Oryza glaberrima genomic DNA, chromosome 11, BAC clone:Ogla0084B09.</title>
        <authorList>
            <person name="Wu J."/>
            <person name="Kanamori H."/>
        </authorList>
    </citation>
    <scope>NUCLEOTIDE SEQUENCE</scope>
    <source>
        <strain evidence="3">IRGC104038</strain>
    </source>
</reference>
<reference evidence="2" key="2">
    <citation type="submission" date="2018-08" db="EMBL/GenBank/DDBJ databases">
        <title>Oryza glaberrima genomic DNA, chromosome 11, BAC clone:Ogla0116K10.</title>
        <authorList>
            <person name="Wu J."/>
            <person name="Kanamori H."/>
        </authorList>
    </citation>
    <scope>NUCLEOTIDE SEQUENCE</scope>
    <source>
        <strain evidence="2">IRGC104038</strain>
    </source>
</reference>
<organism evidence="3">
    <name type="scientific">Oryza glaberrima</name>
    <name type="common">African rice</name>
    <dbReference type="NCBI Taxonomy" id="4538"/>
    <lineage>
        <taxon>Eukaryota</taxon>
        <taxon>Viridiplantae</taxon>
        <taxon>Streptophyta</taxon>
        <taxon>Embryophyta</taxon>
        <taxon>Tracheophyta</taxon>
        <taxon>Spermatophyta</taxon>
        <taxon>Magnoliopsida</taxon>
        <taxon>Liliopsida</taxon>
        <taxon>Poales</taxon>
        <taxon>Poaceae</taxon>
        <taxon>BOP clade</taxon>
        <taxon>Oryzoideae</taxon>
        <taxon>Oryzeae</taxon>
        <taxon>Oryzinae</taxon>
        <taxon>Oryza</taxon>
    </lineage>
</organism>
<sequence>MTTIYPFPEIRPFFWIGDPVNNSGRSYQRASPPPDLEARAPLPPNSGWSDDEDDDFLVATCSLLRLCFIDYSAGSGDVAMDGAALEDALADKREDGC</sequence>
<proteinExistence type="predicted"/>
<dbReference type="EMBL" id="AP018861">
    <property type="protein sequence ID" value="BBF89519.1"/>
    <property type="molecule type" value="Genomic_DNA"/>
</dbReference>
<accession>A0A679BCV2</accession>
<gene>
    <name evidence="3" type="primary">Ogla0084B09.2</name>
    <name evidence="2" type="synonym">Ogla0116K10.74</name>
</gene>
<dbReference type="EMBL" id="AP018862">
    <property type="protein sequence ID" value="BBF89522.1"/>
    <property type="molecule type" value="Genomic_DNA"/>
</dbReference>
<evidence type="ECO:0000313" key="3">
    <source>
        <dbReference type="EMBL" id="BBF89522.1"/>
    </source>
</evidence>
<evidence type="ECO:0000313" key="2">
    <source>
        <dbReference type="EMBL" id="BBF89519.1"/>
    </source>
</evidence>
<evidence type="ECO:0000256" key="1">
    <source>
        <dbReference type="SAM" id="MobiDB-lite"/>
    </source>
</evidence>
<dbReference type="AlphaFoldDB" id="A0A679BCV2"/>
<feature type="region of interest" description="Disordered" evidence="1">
    <location>
        <begin position="24"/>
        <end position="51"/>
    </location>
</feature>
<protein>
    <submittedName>
        <fullName evidence="3">Uncharacterized protein</fullName>
    </submittedName>
</protein>
<name>A0A679BCV2_ORYGL</name>